<evidence type="ECO:0000313" key="2">
    <source>
        <dbReference type="EMBL" id="EFM32395.1"/>
    </source>
</evidence>
<proteinExistence type="predicted"/>
<gene>
    <name evidence="2" type="ORF">HMPREF8571_0062</name>
</gene>
<keyword evidence="1" id="KW-0812">Transmembrane</keyword>
<sequence length="63" mass="7141">MTKPFLDLAMVSAGDIFPFLGVHAIILINFSFSRKANAEKARMLAIVVTMLLRESRTLFEHPY</sequence>
<dbReference type="Proteomes" id="UP000003823">
    <property type="component" value="Unassembled WGS sequence"/>
</dbReference>
<dbReference type="AlphaFoldDB" id="E0PNE5"/>
<reference evidence="2 3" key="1">
    <citation type="submission" date="2010-07" db="EMBL/GenBank/DDBJ databases">
        <authorList>
            <person name="Muzny D."/>
            <person name="Qin X."/>
            <person name="Deng J."/>
            <person name="Jiang H."/>
            <person name="Liu Y."/>
            <person name="Qu J."/>
            <person name="Song X.-Z."/>
            <person name="Zhang L."/>
            <person name="Thornton R."/>
            <person name="Coyle M."/>
            <person name="Francisco L."/>
            <person name="Jackson L."/>
            <person name="Javaid M."/>
            <person name="Korchina V."/>
            <person name="Kovar C."/>
            <person name="Mata R."/>
            <person name="Mathew T."/>
            <person name="Ngo R."/>
            <person name="Nguyen L."/>
            <person name="Nguyen N."/>
            <person name="Okwuonu G."/>
            <person name="Ongeri F."/>
            <person name="Pham C."/>
            <person name="Simmons D."/>
            <person name="Wilczek-Boney K."/>
            <person name="Hale W."/>
            <person name="Jakkamsetti A."/>
            <person name="Pham P."/>
            <person name="Ruth R."/>
            <person name="San Lucas F."/>
            <person name="Warren J."/>
            <person name="Zhang J."/>
            <person name="Zhao Z."/>
            <person name="Zhou C."/>
            <person name="Zhu D."/>
            <person name="Lee S."/>
            <person name="Bess C."/>
            <person name="Blankenburg K."/>
            <person name="Forbes L."/>
            <person name="Fu Q."/>
            <person name="Gubbala S."/>
            <person name="Hirani K."/>
            <person name="Jayaseelan J.C."/>
            <person name="Lara F."/>
            <person name="Munidasa M."/>
            <person name="Palculict T."/>
            <person name="Patil S."/>
            <person name="Pu L.-L."/>
            <person name="Saada N."/>
            <person name="Tang L."/>
            <person name="Weissenberger G."/>
            <person name="Zhu Y."/>
            <person name="Hemphill L."/>
            <person name="Shang Y."/>
            <person name="Youmans B."/>
            <person name="Ayvaz T."/>
            <person name="Ross M."/>
            <person name="Santibanez J."/>
            <person name="Aqrawi P."/>
            <person name="Gross S."/>
            <person name="Joshi V."/>
            <person name="Fowler G."/>
            <person name="Nazareth L."/>
            <person name="Reid J."/>
            <person name="Worley K."/>
            <person name="Petrosino J."/>
            <person name="Highlander S."/>
            <person name="Gibbs R."/>
        </authorList>
    </citation>
    <scope>NUCLEOTIDE SEQUENCE [LARGE SCALE GENOMIC DNA]</scope>
    <source>
        <strain evidence="2 3">ATCC 6249</strain>
    </source>
</reference>
<keyword evidence="1" id="KW-0472">Membrane</keyword>
<evidence type="ECO:0000313" key="3">
    <source>
        <dbReference type="Proteomes" id="UP000003823"/>
    </source>
</evidence>
<keyword evidence="1" id="KW-1133">Transmembrane helix</keyword>
<evidence type="ECO:0000256" key="1">
    <source>
        <dbReference type="SAM" id="Phobius"/>
    </source>
</evidence>
<comment type="caution">
    <text evidence="2">The sequence shown here is derived from an EMBL/GenBank/DDBJ whole genome shotgun (WGS) entry which is preliminary data.</text>
</comment>
<name>E0PNE5_STRMT</name>
<organism evidence="2 3">
    <name type="scientific">Streptococcus mitis ATCC 6249</name>
    <dbReference type="NCBI Taxonomy" id="864567"/>
    <lineage>
        <taxon>Bacteria</taxon>
        <taxon>Bacillati</taxon>
        <taxon>Bacillota</taxon>
        <taxon>Bacilli</taxon>
        <taxon>Lactobacillales</taxon>
        <taxon>Streptococcaceae</taxon>
        <taxon>Streptococcus</taxon>
        <taxon>Streptococcus mitis group</taxon>
    </lineage>
</organism>
<feature type="transmembrane region" description="Helical" evidence="1">
    <location>
        <begin position="16"/>
        <end position="33"/>
    </location>
</feature>
<accession>E0PNE5</accession>
<dbReference type="EMBL" id="AEEN01000007">
    <property type="protein sequence ID" value="EFM32395.1"/>
    <property type="molecule type" value="Genomic_DNA"/>
</dbReference>
<dbReference type="HOGENOM" id="CLU_2884064_0_0_9"/>
<protein>
    <submittedName>
        <fullName evidence="2">Uncharacterized protein</fullName>
    </submittedName>
</protein>